<comment type="caution">
    <text evidence="1">The sequence shown here is derived from an EMBL/GenBank/DDBJ whole genome shotgun (WGS) entry which is preliminary data.</text>
</comment>
<organism evidence="1 2">
    <name type="scientific">Caerostris darwini</name>
    <dbReference type="NCBI Taxonomy" id="1538125"/>
    <lineage>
        <taxon>Eukaryota</taxon>
        <taxon>Metazoa</taxon>
        <taxon>Ecdysozoa</taxon>
        <taxon>Arthropoda</taxon>
        <taxon>Chelicerata</taxon>
        <taxon>Arachnida</taxon>
        <taxon>Araneae</taxon>
        <taxon>Araneomorphae</taxon>
        <taxon>Entelegynae</taxon>
        <taxon>Araneoidea</taxon>
        <taxon>Araneidae</taxon>
        <taxon>Caerostris</taxon>
    </lineage>
</organism>
<reference evidence="1 2" key="1">
    <citation type="submission" date="2021-06" db="EMBL/GenBank/DDBJ databases">
        <title>Caerostris darwini draft genome.</title>
        <authorList>
            <person name="Kono N."/>
            <person name="Arakawa K."/>
        </authorList>
    </citation>
    <scope>NUCLEOTIDE SEQUENCE [LARGE SCALE GENOMIC DNA]</scope>
</reference>
<feature type="non-terminal residue" evidence="1">
    <location>
        <position position="1"/>
    </location>
</feature>
<gene>
    <name evidence="1" type="ORF">CDAR_106871</name>
</gene>
<dbReference type="EMBL" id="BPLQ01013568">
    <property type="protein sequence ID" value="GIY73177.1"/>
    <property type="molecule type" value="Genomic_DNA"/>
</dbReference>
<protein>
    <submittedName>
        <fullName evidence="1">Uncharacterized protein</fullName>
    </submittedName>
</protein>
<dbReference type="Proteomes" id="UP001054837">
    <property type="component" value="Unassembled WGS sequence"/>
</dbReference>
<accession>A0AAV4VRZ7</accession>
<evidence type="ECO:0000313" key="2">
    <source>
        <dbReference type="Proteomes" id="UP001054837"/>
    </source>
</evidence>
<keyword evidence="2" id="KW-1185">Reference proteome</keyword>
<evidence type="ECO:0000313" key="1">
    <source>
        <dbReference type="EMBL" id="GIY73177.1"/>
    </source>
</evidence>
<name>A0AAV4VRZ7_9ARAC</name>
<proteinExistence type="predicted"/>
<sequence>EGLRDTTVGSRAMRRDG</sequence>
<dbReference type="AlphaFoldDB" id="A0AAV4VRZ7"/>